<dbReference type="InterPro" id="IPR016181">
    <property type="entry name" value="Acyl_CoA_acyltransferase"/>
</dbReference>
<dbReference type="Pfam" id="PF00583">
    <property type="entry name" value="Acetyltransf_1"/>
    <property type="match status" value="1"/>
</dbReference>
<evidence type="ECO:0000256" key="8">
    <source>
        <dbReference type="HAMAP-Rule" id="MF_01105"/>
    </source>
</evidence>
<dbReference type="RefSeq" id="WP_259054474.1">
    <property type="nucleotide sequence ID" value="NZ_JANUCT010000005.1"/>
</dbReference>
<dbReference type="Proteomes" id="UP001204445">
    <property type="component" value="Unassembled WGS sequence"/>
</dbReference>
<dbReference type="Gene3D" id="3.40.1160.10">
    <property type="entry name" value="Acetylglutamate kinase-like"/>
    <property type="match status" value="1"/>
</dbReference>
<comment type="similarity">
    <text evidence="2 8">Belongs to the acetyltransferase family. ArgA subfamily.</text>
</comment>
<dbReference type="CDD" id="cd04237">
    <property type="entry name" value="AAK_NAGS-ABP"/>
    <property type="match status" value="1"/>
</dbReference>
<evidence type="ECO:0000313" key="10">
    <source>
        <dbReference type="EMBL" id="MCS3902874.1"/>
    </source>
</evidence>
<comment type="miscellaneous">
    <text evidence="8">In bacteria which possess the bifunctional enzyme ornithine acetyltransferase/N-acetylglutamate synthase (ArgJ), ArgA fulfills an anaplerotic role.</text>
</comment>
<dbReference type="SUPFAM" id="SSF53633">
    <property type="entry name" value="Carbamate kinase-like"/>
    <property type="match status" value="1"/>
</dbReference>
<dbReference type="NCBIfam" id="TIGR01890">
    <property type="entry name" value="N-Ac-Glu-synth"/>
    <property type="match status" value="1"/>
</dbReference>
<accession>A0AAE3L0P3</accession>
<evidence type="ECO:0000256" key="1">
    <source>
        <dbReference type="ARBA" id="ARBA00004925"/>
    </source>
</evidence>
<evidence type="ECO:0000259" key="9">
    <source>
        <dbReference type="PROSITE" id="PS51186"/>
    </source>
</evidence>
<dbReference type="PROSITE" id="PS51186">
    <property type="entry name" value="GNAT"/>
    <property type="match status" value="1"/>
</dbReference>
<evidence type="ECO:0000256" key="6">
    <source>
        <dbReference type="ARBA" id="ARBA00023315"/>
    </source>
</evidence>
<evidence type="ECO:0000256" key="5">
    <source>
        <dbReference type="ARBA" id="ARBA00022679"/>
    </source>
</evidence>
<dbReference type="GO" id="GO:0005737">
    <property type="term" value="C:cytoplasm"/>
    <property type="evidence" value="ECO:0007669"/>
    <property type="project" value="UniProtKB-SubCell"/>
</dbReference>
<keyword evidence="8" id="KW-0963">Cytoplasm</keyword>
<dbReference type="AlphaFoldDB" id="A0AAE3L0P3"/>
<evidence type="ECO:0000256" key="4">
    <source>
        <dbReference type="ARBA" id="ARBA00022605"/>
    </source>
</evidence>
<keyword evidence="11" id="KW-1185">Reference proteome</keyword>
<dbReference type="InterPro" id="IPR000182">
    <property type="entry name" value="GNAT_dom"/>
</dbReference>
<dbReference type="EMBL" id="JANUCT010000005">
    <property type="protein sequence ID" value="MCS3902874.1"/>
    <property type="molecule type" value="Genomic_DNA"/>
</dbReference>
<sequence length="440" mass="48876">MSASNNNDIQAFVSWFRQASPYIHVHRGHTFVVQFDGEAIADAQFAQLIHDLALLNSLGVRLVLVFGARPQIDARLAQASIESRFHKDMRVTDSAALEHAKEITGRIRLDIEALLSMGPGNTPMRETRLQVSSGNFITAQPLGIHDGIDFEHTGEVRRVDTQAIQSKLDRHEIVLVPPIGYSPTGEAFNLSARDVAAEVAVSLQAAKLIYLTESDGLCDADGQLVRQLSEREAERLIDGHANGAVTDQVAHAIYACKQGVVRTHLINRSRDGALLLELFSRDGVGTMISAAPFDDMRTATIEDVAGVLELIEPLEQSGVLAHRSREKLELEIDHFTILLRDDVIIGCAALYPFADEKVAEIACLAIHETYQNQGRGDQLFASLEREARRLGMERVFVLTTHAPHWFLERGFREAKIDDLPVKRKELYNIQRNSKVLIKSL</sequence>
<evidence type="ECO:0000256" key="2">
    <source>
        <dbReference type="ARBA" id="ARBA00009145"/>
    </source>
</evidence>
<dbReference type="NCBIfam" id="NF003641">
    <property type="entry name" value="PRK05279.1"/>
    <property type="match status" value="1"/>
</dbReference>
<protein>
    <recommendedName>
        <fullName evidence="8">Amino-acid acetyltransferase</fullName>
        <ecNumber evidence="8">2.3.1.1</ecNumber>
    </recommendedName>
    <alternativeName>
        <fullName evidence="8">N-acetylglutamate synthase</fullName>
        <shortName evidence="8">AGS</shortName>
        <shortName evidence="8">NAGS</shortName>
    </alternativeName>
</protein>
<comment type="subcellular location">
    <subcellularLocation>
        <location evidence="8">Cytoplasm</location>
    </subcellularLocation>
</comment>
<dbReference type="PANTHER" id="PTHR30602:SF12">
    <property type="entry name" value="AMINO-ACID ACETYLTRANSFERASE NAGS1, CHLOROPLASTIC-RELATED"/>
    <property type="match status" value="1"/>
</dbReference>
<comment type="caution">
    <text evidence="10">The sequence shown here is derived from an EMBL/GenBank/DDBJ whole genome shotgun (WGS) entry which is preliminary data.</text>
</comment>
<keyword evidence="5 8" id="KW-0808">Transferase</keyword>
<dbReference type="InterPro" id="IPR010167">
    <property type="entry name" value="NH2A_AcTrfase"/>
</dbReference>
<dbReference type="EC" id="2.3.1.1" evidence="8"/>
<dbReference type="Gene3D" id="3.40.630.30">
    <property type="match status" value="1"/>
</dbReference>
<evidence type="ECO:0000256" key="3">
    <source>
        <dbReference type="ARBA" id="ARBA00022571"/>
    </source>
</evidence>
<keyword evidence="3 8" id="KW-0055">Arginine biosynthesis</keyword>
<dbReference type="HAMAP" id="MF_01105">
    <property type="entry name" value="N_acetyl_glu_synth"/>
    <property type="match status" value="1"/>
</dbReference>
<dbReference type="Pfam" id="PF00696">
    <property type="entry name" value="AA_kinase"/>
    <property type="match status" value="1"/>
</dbReference>
<reference evidence="10" key="1">
    <citation type="submission" date="2022-08" db="EMBL/GenBank/DDBJ databases">
        <title>Genomic Encyclopedia of Type Strains, Phase III (KMG-III): the genomes of soil and plant-associated and newly described type strains.</title>
        <authorList>
            <person name="Whitman W."/>
        </authorList>
    </citation>
    <scope>NUCLEOTIDE SEQUENCE</scope>
    <source>
        <strain evidence="10">HMT 1</strain>
    </source>
</reference>
<comment type="pathway">
    <text evidence="1 8">Amino-acid biosynthesis; L-arginine biosynthesis; N(2)-acetyl-L-ornithine from L-glutamate: step 1/4.</text>
</comment>
<dbReference type="GO" id="GO:0004042">
    <property type="term" value="F:L-glutamate N-acetyltransferase activity"/>
    <property type="evidence" value="ECO:0007669"/>
    <property type="project" value="UniProtKB-UniRule"/>
</dbReference>
<gene>
    <name evidence="8" type="primary">argA</name>
    <name evidence="10" type="ORF">J2T55_000882</name>
</gene>
<dbReference type="SUPFAM" id="SSF55729">
    <property type="entry name" value="Acyl-CoA N-acyltransferases (Nat)"/>
    <property type="match status" value="1"/>
</dbReference>
<comment type="catalytic activity">
    <reaction evidence="7 8">
        <text>L-glutamate + acetyl-CoA = N-acetyl-L-glutamate + CoA + H(+)</text>
        <dbReference type="Rhea" id="RHEA:24292"/>
        <dbReference type="ChEBI" id="CHEBI:15378"/>
        <dbReference type="ChEBI" id="CHEBI:29985"/>
        <dbReference type="ChEBI" id="CHEBI:44337"/>
        <dbReference type="ChEBI" id="CHEBI:57287"/>
        <dbReference type="ChEBI" id="CHEBI:57288"/>
        <dbReference type="EC" id="2.3.1.1"/>
    </reaction>
</comment>
<feature type="domain" description="N-acetyltransferase" evidence="9">
    <location>
        <begin position="294"/>
        <end position="440"/>
    </location>
</feature>
<dbReference type="GO" id="GO:0006526">
    <property type="term" value="P:L-arginine biosynthetic process"/>
    <property type="evidence" value="ECO:0007669"/>
    <property type="project" value="UniProtKB-UniRule"/>
</dbReference>
<name>A0AAE3L0P3_9GAMM</name>
<dbReference type="PIRSF" id="PIRSF000423">
    <property type="entry name" value="ArgA"/>
    <property type="match status" value="1"/>
</dbReference>
<dbReference type="InterPro" id="IPR001048">
    <property type="entry name" value="Asp/Glu/Uridylate_kinase"/>
</dbReference>
<keyword evidence="4 8" id="KW-0028">Amino-acid biosynthesis</keyword>
<dbReference type="InterPro" id="IPR033719">
    <property type="entry name" value="NAGS_kin"/>
</dbReference>
<evidence type="ECO:0000313" key="11">
    <source>
        <dbReference type="Proteomes" id="UP001204445"/>
    </source>
</evidence>
<dbReference type="InterPro" id="IPR036393">
    <property type="entry name" value="AceGlu_kinase-like_sf"/>
</dbReference>
<dbReference type="CDD" id="cd04301">
    <property type="entry name" value="NAT_SF"/>
    <property type="match status" value="1"/>
</dbReference>
<organism evidence="10 11">
    <name type="scientific">Methylohalomonas lacus</name>
    <dbReference type="NCBI Taxonomy" id="398773"/>
    <lineage>
        <taxon>Bacteria</taxon>
        <taxon>Pseudomonadati</taxon>
        <taxon>Pseudomonadota</taxon>
        <taxon>Gammaproteobacteria</taxon>
        <taxon>Methylohalomonadales</taxon>
        <taxon>Methylohalomonadaceae</taxon>
        <taxon>Methylohalomonas</taxon>
    </lineage>
</organism>
<proteinExistence type="inferred from homology"/>
<evidence type="ECO:0000256" key="7">
    <source>
        <dbReference type="ARBA" id="ARBA00048372"/>
    </source>
</evidence>
<dbReference type="PANTHER" id="PTHR30602">
    <property type="entry name" value="AMINO-ACID ACETYLTRANSFERASE"/>
    <property type="match status" value="1"/>
</dbReference>
<keyword evidence="6 8" id="KW-0012">Acyltransferase</keyword>